<dbReference type="OrthoDB" id="190105at2759"/>
<name>A0A8S0VLL5_OLEEU</name>
<evidence type="ECO:0000313" key="1">
    <source>
        <dbReference type="EMBL" id="CAA3032456.1"/>
    </source>
</evidence>
<dbReference type="Gene3D" id="2.130.10.10">
    <property type="entry name" value="YVTN repeat-like/Quinoprotein amine dehydrogenase"/>
    <property type="match status" value="2"/>
</dbReference>
<dbReference type="InterPro" id="IPR001680">
    <property type="entry name" value="WD40_rpt"/>
</dbReference>
<sequence>MGRIKATIGEIQAILAYWKMLFTTHGDYRIREWDVSLPENFRPKKTVTLPQKKSFFSYLKKNNEQHRDSISCIAYNHEELLYTGSWDDTVKFQPSPDNPGERILYSGSSNGLINFWEKERMSIIDDHHGPVKCLAAALETEEIMTGLLVYSASLDQTFKVWRVSLSHRERNWRNQKQMISTQKLWIAN</sequence>
<reference evidence="1 2" key="1">
    <citation type="submission" date="2019-12" db="EMBL/GenBank/DDBJ databases">
        <authorList>
            <person name="Alioto T."/>
            <person name="Alioto T."/>
            <person name="Gomez Garrido J."/>
        </authorList>
    </citation>
    <scope>NUCLEOTIDE SEQUENCE [LARGE SCALE GENOMIC DNA]</scope>
</reference>
<keyword evidence="2" id="KW-1185">Reference proteome</keyword>
<dbReference type="Pfam" id="PF00400">
    <property type="entry name" value="WD40"/>
    <property type="match status" value="1"/>
</dbReference>
<dbReference type="EMBL" id="CACTIH010009591">
    <property type="protein sequence ID" value="CAA3032456.1"/>
    <property type="molecule type" value="Genomic_DNA"/>
</dbReference>
<dbReference type="Proteomes" id="UP000594638">
    <property type="component" value="Unassembled WGS sequence"/>
</dbReference>
<dbReference type="Gramene" id="OE9A005803T1">
    <property type="protein sequence ID" value="OE9A005803C1"/>
    <property type="gene ID" value="OE9A005803"/>
</dbReference>
<proteinExistence type="predicted"/>
<dbReference type="GO" id="GO:0016301">
    <property type="term" value="F:kinase activity"/>
    <property type="evidence" value="ECO:0007669"/>
    <property type="project" value="UniProtKB-KW"/>
</dbReference>
<keyword evidence="1" id="KW-0418">Kinase</keyword>
<accession>A0A8S0VLL5</accession>
<organism evidence="1 2">
    <name type="scientific">Olea europaea subsp. europaea</name>
    <dbReference type="NCBI Taxonomy" id="158383"/>
    <lineage>
        <taxon>Eukaryota</taxon>
        <taxon>Viridiplantae</taxon>
        <taxon>Streptophyta</taxon>
        <taxon>Embryophyta</taxon>
        <taxon>Tracheophyta</taxon>
        <taxon>Spermatophyta</taxon>
        <taxon>Magnoliopsida</taxon>
        <taxon>eudicotyledons</taxon>
        <taxon>Gunneridae</taxon>
        <taxon>Pentapetalae</taxon>
        <taxon>asterids</taxon>
        <taxon>lamiids</taxon>
        <taxon>Lamiales</taxon>
        <taxon>Oleaceae</taxon>
        <taxon>Oleeae</taxon>
        <taxon>Olea</taxon>
    </lineage>
</organism>
<evidence type="ECO:0000313" key="2">
    <source>
        <dbReference type="Proteomes" id="UP000594638"/>
    </source>
</evidence>
<dbReference type="InterPro" id="IPR036322">
    <property type="entry name" value="WD40_repeat_dom_sf"/>
</dbReference>
<keyword evidence="1" id="KW-0808">Transferase</keyword>
<dbReference type="AlphaFoldDB" id="A0A8S0VLL5"/>
<dbReference type="InterPro" id="IPR015943">
    <property type="entry name" value="WD40/YVTN_repeat-like_dom_sf"/>
</dbReference>
<dbReference type="SMART" id="SM00320">
    <property type="entry name" value="WD40"/>
    <property type="match status" value="2"/>
</dbReference>
<gene>
    <name evidence="1" type="ORF">OLEA9_A005803</name>
</gene>
<comment type="caution">
    <text evidence="1">The sequence shown here is derived from an EMBL/GenBank/DDBJ whole genome shotgun (WGS) entry which is preliminary data.</text>
</comment>
<dbReference type="PANTHER" id="PTHR22844:SF338">
    <property type="entry name" value="PROTEIN JINGUBANG-LIKE"/>
    <property type="match status" value="1"/>
</dbReference>
<dbReference type="InterPro" id="IPR045182">
    <property type="entry name" value="JINGUBANG-like"/>
</dbReference>
<dbReference type="SUPFAM" id="SSF50978">
    <property type="entry name" value="WD40 repeat-like"/>
    <property type="match status" value="1"/>
</dbReference>
<protein>
    <submittedName>
        <fullName evidence="1">Myosin heavy chain kinase B-like</fullName>
    </submittedName>
</protein>
<dbReference type="PANTHER" id="PTHR22844">
    <property type="entry name" value="F-BOX AND WD40 DOMAIN PROTEIN"/>
    <property type="match status" value="1"/>
</dbReference>